<evidence type="ECO:0008006" key="3">
    <source>
        <dbReference type="Google" id="ProtNLM"/>
    </source>
</evidence>
<dbReference type="AlphaFoldDB" id="F8L4F4"/>
<dbReference type="EMBL" id="FR872582">
    <property type="protein sequence ID" value="CCB90205.1"/>
    <property type="molecule type" value="Genomic_DNA"/>
</dbReference>
<dbReference type="SUPFAM" id="SSF82185">
    <property type="entry name" value="Histone H3 K4-specific methyltransferase SET7/9 N-terminal domain"/>
    <property type="match status" value="3"/>
</dbReference>
<dbReference type="InterPro" id="IPR011652">
    <property type="entry name" value="MORN_2"/>
</dbReference>
<sequence length="427" mass="48726">MSLKYCFGILILVGFLTGCHNQSEHTSQLMSIQIYDRNGFKETITSADRLKMYQKADFTDPQPYARVVRIYSRTEEGKTPSRLTTYHENGEIWQYLEVVNGRACGIYREWHPNGKLRLELTVIEGMGDLSEDAQLGWVFDGFSRAYDEQGRLQAEFYYDKGLMQGTALYYFPNGKLQQQIPYEEGVIDGDCLIYSEQGQIIGKSTFVSGQQQGLATFKGDAYSPPYTETYRDGRLLEGVYHDFSGRIVCQVKDGFGKKAIFARGHLFALEEYQAGIAEGEMQLYNEKGRLESSFQIKDGMKHGQEWVYYPAPEGKEPQPKLCITWVEDQIHGISRTWYPSGSLESEREMYENQKHGISSAWYKDGTLRLIEEYDHDKLLSGTYMKRGDSHPVSSVEDGAGIVTLYDPDGLFMKRITYEKGGPVLDEP</sequence>
<keyword evidence="2" id="KW-1185">Reference proteome</keyword>
<reference key="1">
    <citation type="journal article" date="2011" name="Mol. Biol. Evol.">
        <title>Unity in variety -- the pan-genome of the Chlamydiae.</title>
        <authorList>
            <person name="Collingro A."/>
            <person name="Tischler P."/>
            <person name="Weinmaier T."/>
            <person name="Penz T."/>
            <person name="Heinz E."/>
            <person name="Brunham R.C."/>
            <person name="Read T.D."/>
            <person name="Bavoil P.M."/>
            <person name="Sachse K."/>
            <person name="Kahane S."/>
            <person name="Friedman M.G."/>
            <person name="Rattei T."/>
            <person name="Myers G.S.A."/>
            <person name="Horn M."/>
        </authorList>
    </citation>
    <scope>NUCLEOTIDE SEQUENCE</scope>
    <source>
        <strain>Z</strain>
    </source>
</reference>
<dbReference type="PROSITE" id="PS51257">
    <property type="entry name" value="PROKAR_LIPOPROTEIN"/>
    <property type="match status" value="1"/>
</dbReference>
<dbReference type="HOGENOM" id="CLU_642342_0_0_0"/>
<name>F8L4F4_SIMNZ</name>
<dbReference type="Gene3D" id="2.20.110.10">
    <property type="entry name" value="Histone H3 K4-specific methyltransferase SET7/9 N-terminal domain"/>
    <property type="match status" value="2"/>
</dbReference>
<dbReference type="Pfam" id="PF07661">
    <property type="entry name" value="MORN_2"/>
    <property type="match status" value="3"/>
</dbReference>
<dbReference type="Gene3D" id="3.90.930.1">
    <property type="match status" value="1"/>
</dbReference>
<accession>F8L4F4</accession>
<reference evidence="1 2" key="2">
    <citation type="journal article" date="2011" name="Mol. Biol. Evol.">
        <title>Unity in variety--the pan-genome of the Chlamydiae.</title>
        <authorList>
            <person name="Collingro A."/>
            <person name="Tischler P."/>
            <person name="Weinmaier T."/>
            <person name="Penz T."/>
            <person name="Heinz E."/>
            <person name="Brunham R.C."/>
            <person name="Read T.D."/>
            <person name="Bavoil P.M."/>
            <person name="Sachse K."/>
            <person name="Kahane S."/>
            <person name="Friedman M.G."/>
            <person name="Rattei T."/>
            <person name="Myers G.S."/>
            <person name="Horn M."/>
        </authorList>
    </citation>
    <scope>NUCLEOTIDE SEQUENCE [LARGE SCALE GENOMIC DNA]</scope>
    <source>
        <strain evidence="2">ATCC VR-1471 / Z</strain>
    </source>
</reference>
<evidence type="ECO:0000313" key="2">
    <source>
        <dbReference type="Proteomes" id="UP000000496"/>
    </source>
</evidence>
<proteinExistence type="predicted"/>
<protein>
    <recommendedName>
        <fullName evidence="3">Phophatidylinositol-4-phosphate 5-kinase</fullName>
    </recommendedName>
</protein>
<dbReference type="RefSeq" id="WP_013944670.1">
    <property type="nucleotide sequence ID" value="NC_015713.1"/>
</dbReference>
<dbReference type="KEGG" id="sng:SNE_A23280"/>
<dbReference type="Proteomes" id="UP000000496">
    <property type="component" value="Chromosome gsn.131"/>
</dbReference>
<evidence type="ECO:0000313" key="1">
    <source>
        <dbReference type="EMBL" id="CCB90205.1"/>
    </source>
</evidence>
<gene>
    <name evidence="1" type="ordered locus">SNE_A23280</name>
</gene>
<dbReference type="eggNOG" id="COG2849">
    <property type="taxonomic scope" value="Bacteria"/>
</dbReference>
<dbReference type="OrthoDB" id="18436at2"/>
<organism evidence="1 2">
    <name type="scientific">Simkania negevensis (strain ATCC VR-1471 / DSM 27360 / Z)</name>
    <dbReference type="NCBI Taxonomy" id="331113"/>
    <lineage>
        <taxon>Bacteria</taxon>
        <taxon>Pseudomonadati</taxon>
        <taxon>Chlamydiota</taxon>
        <taxon>Chlamydiia</taxon>
        <taxon>Parachlamydiales</taxon>
        <taxon>Simkaniaceae</taxon>
        <taxon>Simkania</taxon>
    </lineage>
</organism>
<dbReference type="STRING" id="331113.SNE_A23280"/>